<gene>
    <name evidence="12" type="ORF">PYW07_005218</name>
</gene>
<keyword evidence="8" id="KW-0539">Nucleus</keyword>
<feature type="domain" description="C2H2-type" evidence="11">
    <location>
        <begin position="575"/>
        <end position="602"/>
    </location>
</feature>
<evidence type="ECO:0000256" key="1">
    <source>
        <dbReference type="ARBA" id="ARBA00004123"/>
    </source>
</evidence>
<evidence type="ECO:0000256" key="3">
    <source>
        <dbReference type="ARBA" id="ARBA00022737"/>
    </source>
</evidence>
<evidence type="ECO:0000256" key="6">
    <source>
        <dbReference type="ARBA" id="ARBA00023015"/>
    </source>
</evidence>
<dbReference type="Proteomes" id="UP001231518">
    <property type="component" value="Chromosome 17"/>
</dbReference>
<comment type="caution">
    <text evidence="12">The sequence shown here is derived from an EMBL/GenBank/DDBJ whole genome shotgun (WGS) entry which is preliminary data.</text>
</comment>
<feature type="domain" description="C2H2-type" evidence="11">
    <location>
        <begin position="435"/>
        <end position="462"/>
    </location>
</feature>
<dbReference type="EMBL" id="JARGEI010000021">
    <property type="protein sequence ID" value="KAJ8712376.1"/>
    <property type="molecule type" value="Genomic_DNA"/>
</dbReference>
<dbReference type="GO" id="GO:0005654">
    <property type="term" value="C:nucleoplasm"/>
    <property type="evidence" value="ECO:0007669"/>
    <property type="project" value="TreeGrafter"/>
</dbReference>
<proteinExistence type="predicted"/>
<dbReference type="Pfam" id="PF13912">
    <property type="entry name" value="zf-C2H2_6"/>
    <property type="match status" value="1"/>
</dbReference>
<evidence type="ECO:0000256" key="7">
    <source>
        <dbReference type="ARBA" id="ARBA00023163"/>
    </source>
</evidence>
<comment type="subcellular location">
    <subcellularLocation>
        <location evidence="1">Nucleus</location>
    </subcellularLocation>
</comment>
<sequence>MGGQAFNCSLCCNATFGSKQSLLEHFTAILENIYCPVCKSKCSSLAHLVEHLAHDNCQPPNNVHTIIFERQIQPTTNEENVENSSVIENSHIKVYQNEIQTNDGTQFATEQTYEAQVDPNDANKMYVELFSKQLKPCLQTREFKLVKENGESRYMIVTQEDADLTAGNTIVTKQNIDGTISLTTVKDMNLESENLVTPEKQQENTEGIPEESHEEIYSCNTCKVSFSSVIEHIQNYHNDQDVVVEEPMEETQSETVPIEYEAMESEDTLVADKQAPRRVITDTGDIVEEPLIFKSETQVMEPDPLTLNETQEPSKPKENKLRVITKRLLQVDKLCDSVIKEAIQTDAKDKTGPYHKVIVKEVQTDSGFAIKMYQCLACDISVTNLDEFKIHPCKVLKYPCLHCPVAYESSKSLCAHMKAHKVKTTETIVPGPISYECSVCCTVFPTNKSLKLHKRMHDPVKSRPIEPPVENNDGSEVSEGRYRCTICNKMIPNDYKTIHQNSHKTSQKMNCGICNKKFTSIEYLEMHTNVHNVDKAPLNAQDKNLPYSCLYCNRRFARPHEKVKHERIHTGEKPHSCEICGKSFRVSYCLTLHMRTHTGARPYACPHCGKRFKAHSVYNHHLLTHSEVRAYKCPFCPKAFKTSVQLAGHKNSHTKPFACQHCNRPFASLYAVRVHTETHARQNNLKFSCELCGASYARAFALKDHIKQAHSEQEEQVQSPSQTIAGDDDWMMKDNQDADGIQALNKDLSHEIDLGMSANELIVP</sequence>
<dbReference type="SMART" id="SM00355">
    <property type="entry name" value="ZnF_C2H2"/>
    <property type="match status" value="13"/>
</dbReference>
<keyword evidence="2" id="KW-0479">Metal-binding</keyword>
<name>A0AAD7YEJ8_MYTSE</name>
<keyword evidence="7" id="KW-0804">Transcription</keyword>
<dbReference type="InterPro" id="IPR036236">
    <property type="entry name" value="Znf_C2H2_sf"/>
</dbReference>
<feature type="region of interest" description="Disordered" evidence="10">
    <location>
        <begin position="455"/>
        <end position="477"/>
    </location>
</feature>
<evidence type="ECO:0000256" key="8">
    <source>
        <dbReference type="ARBA" id="ARBA00023242"/>
    </source>
</evidence>
<keyword evidence="5" id="KW-0862">Zinc</keyword>
<feature type="domain" description="C2H2-type" evidence="11">
    <location>
        <begin position="687"/>
        <end position="715"/>
    </location>
</feature>
<feature type="domain" description="C2H2-type" evidence="11">
    <location>
        <begin position="603"/>
        <end position="630"/>
    </location>
</feature>
<protein>
    <recommendedName>
        <fullName evidence="11">C2H2-type domain-containing protein</fullName>
    </recommendedName>
</protein>
<evidence type="ECO:0000259" key="11">
    <source>
        <dbReference type="PROSITE" id="PS50157"/>
    </source>
</evidence>
<keyword evidence="13" id="KW-1185">Reference proteome</keyword>
<dbReference type="SUPFAM" id="SSF57667">
    <property type="entry name" value="beta-beta-alpha zinc fingers"/>
    <property type="match status" value="5"/>
</dbReference>
<evidence type="ECO:0000256" key="10">
    <source>
        <dbReference type="SAM" id="MobiDB-lite"/>
    </source>
</evidence>
<dbReference type="AlphaFoldDB" id="A0AAD7YEJ8"/>
<keyword evidence="3" id="KW-0677">Repeat</keyword>
<dbReference type="PROSITE" id="PS00028">
    <property type="entry name" value="ZINC_FINGER_C2H2_1"/>
    <property type="match status" value="9"/>
</dbReference>
<evidence type="ECO:0000313" key="12">
    <source>
        <dbReference type="EMBL" id="KAJ8712376.1"/>
    </source>
</evidence>
<evidence type="ECO:0000256" key="9">
    <source>
        <dbReference type="PROSITE-ProRule" id="PRU00042"/>
    </source>
</evidence>
<dbReference type="PANTHER" id="PTHR24399:SF70">
    <property type="entry name" value="C2H2-TYPE DOMAIN-CONTAINING PROTEIN"/>
    <property type="match status" value="1"/>
</dbReference>
<evidence type="ECO:0000256" key="4">
    <source>
        <dbReference type="ARBA" id="ARBA00022771"/>
    </source>
</evidence>
<feature type="domain" description="C2H2-type" evidence="11">
    <location>
        <begin position="547"/>
        <end position="574"/>
    </location>
</feature>
<dbReference type="PROSITE" id="PS50157">
    <property type="entry name" value="ZINC_FINGER_C2H2_2"/>
    <property type="match status" value="9"/>
</dbReference>
<organism evidence="12 13">
    <name type="scientific">Mythimna separata</name>
    <name type="common">Oriental armyworm</name>
    <name type="synonym">Pseudaletia separata</name>
    <dbReference type="NCBI Taxonomy" id="271217"/>
    <lineage>
        <taxon>Eukaryota</taxon>
        <taxon>Metazoa</taxon>
        <taxon>Ecdysozoa</taxon>
        <taxon>Arthropoda</taxon>
        <taxon>Hexapoda</taxon>
        <taxon>Insecta</taxon>
        <taxon>Pterygota</taxon>
        <taxon>Neoptera</taxon>
        <taxon>Endopterygota</taxon>
        <taxon>Lepidoptera</taxon>
        <taxon>Glossata</taxon>
        <taxon>Ditrysia</taxon>
        <taxon>Noctuoidea</taxon>
        <taxon>Noctuidae</taxon>
        <taxon>Noctuinae</taxon>
        <taxon>Hadenini</taxon>
        <taxon>Mythimna</taxon>
    </lineage>
</organism>
<keyword evidence="4 9" id="KW-0863">Zinc-finger</keyword>
<dbReference type="InterPro" id="IPR013087">
    <property type="entry name" value="Znf_C2H2_type"/>
</dbReference>
<dbReference type="PANTHER" id="PTHR24399">
    <property type="entry name" value="ZINC FINGER AND BTB DOMAIN-CONTAINING"/>
    <property type="match status" value="1"/>
</dbReference>
<dbReference type="Pfam" id="PF00096">
    <property type="entry name" value="zf-C2H2"/>
    <property type="match status" value="4"/>
</dbReference>
<evidence type="ECO:0000256" key="5">
    <source>
        <dbReference type="ARBA" id="ARBA00022833"/>
    </source>
</evidence>
<dbReference type="FunFam" id="3.30.160.60:FF:000100">
    <property type="entry name" value="Zinc finger 45-like"/>
    <property type="match status" value="1"/>
</dbReference>
<feature type="domain" description="C2H2-type" evidence="11">
    <location>
        <begin position="509"/>
        <end position="536"/>
    </location>
</feature>
<accession>A0AAD7YEJ8</accession>
<keyword evidence="6" id="KW-0805">Transcription regulation</keyword>
<evidence type="ECO:0000256" key="2">
    <source>
        <dbReference type="ARBA" id="ARBA00022723"/>
    </source>
</evidence>
<feature type="domain" description="C2H2-type" evidence="11">
    <location>
        <begin position="657"/>
        <end position="684"/>
    </location>
</feature>
<feature type="domain" description="C2H2-type" evidence="11">
    <location>
        <begin position="631"/>
        <end position="658"/>
    </location>
</feature>
<dbReference type="GO" id="GO:0000978">
    <property type="term" value="F:RNA polymerase II cis-regulatory region sequence-specific DNA binding"/>
    <property type="evidence" value="ECO:0007669"/>
    <property type="project" value="TreeGrafter"/>
</dbReference>
<dbReference type="Gene3D" id="3.30.160.60">
    <property type="entry name" value="Classic Zinc Finger"/>
    <property type="match status" value="7"/>
</dbReference>
<reference evidence="12" key="1">
    <citation type="submission" date="2023-03" db="EMBL/GenBank/DDBJ databases">
        <title>Chromosome-level genomes of two armyworms, Mythimna separata and Mythimna loreyi, provide insights into the biosynthesis and reception of sex pheromones.</title>
        <authorList>
            <person name="Zhao H."/>
        </authorList>
    </citation>
    <scope>NUCLEOTIDE SEQUENCE</scope>
    <source>
        <strain evidence="12">BeijingLab</strain>
        <tissue evidence="12">Pupa</tissue>
    </source>
</reference>
<dbReference type="FunFam" id="3.30.160.60:FF:000634">
    <property type="entry name" value="Zinc finger X-chromosomal protein"/>
    <property type="match status" value="1"/>
</dbReference>
<feature type="domain" description="C2H2-type" evidence="11">
    <location>
        <begin position="398"/>
        <end position="425"/>
    </location>
</feature>
<evidence type="ECO:0000313" key="13">
    <source>
        <dbReference type="Proteomes" id="UP001231518"/>
    </source>
</evidence>
<dbReference type="GO" id="GO:0001227">
    <property type="term" value="F:DNA-binding transcription repressor activity, RNA polymerase II-specific"/>
    <property type="evidence" value="ECO:0007669"/>
    <property type="project" value="TreeGrafter"/>
</dbReference>
<dbReference type="GO" id="GO:0008270">
    <property type="term" value="F:zinc ion binding"/>
    <property type="evidence" value="ECO:0007669"/>
    <property type="project" value="UniProtKB-KW"/>
</dbReference>